<feature type="transmembrane region" description="Helical" evidence="7">
    <location>
        <begin position="31"/>
        <end position="58"/>
    </location>
</feature>
<name>A0A931AP99_9FIRM</name>
<proteinExistence type="predicted"/>
<keyword evidence="3" id="KW-1003">Cell membrane</keyword>
<feature type="transmembrane region" description="Helical" evidence="7">
    <location>
        <begin position="70"/>
        <end position="91"/>
    </location>
</feature>
<evidence type="ECO:0000256" key="3">
    <source>
        <dbReference type="ARBA" id="ARBA00022475"/>
    </source>
</evidence>
<comment type="caution">
    <text evidence="8">The sequence shown here is derived from an EMBL/GenBank/DDBJ whole genome shotgun (WGS) entry which is preliminary data.</text>
</comment>
<feature type="transmembrane region" description="Helical" evidence="7">
    <location>
        <begin position="222"/>
        <end position="244"/>
    </location>
</feature>
<evidence type="ECO:0000256" key="4">
    <source>
        <dbReference type="ARBA" id="ARBA00022692"/>
    </source>
</evidence>
<reference evidence="8" key="1">
    <citation type="submission" date="2020-11" db="EMBL/GenBank/DDBJ databases">
        <title>Halonatronomonas betainensis gen. nov., sp. nov. a novel haloalkaliphilic representative of the family Halanaerobiacae capable of betaine degradation.</title>
        <authorList>
            <person name="Boltyanskaya Y."/>
            <person name="Kevbrin V."/>
            <person name="Detkova E."/>
            <person name="Grouzdev D.S."/>
            <person name="Koziaeva V."/>
            <person name="Zhilina T."/>
        </authorList>
    </citation>
    <scope>NUCLEOTIDE SEQUENCE</scope>
    <source>
        <strain evidence="8">Z-7014</strain>
    </source>
</reference>
<organism evidence="8 9">
    <name type="scientific">Halonatronomonas betaini</name>
    <dbReference type="NCBI Taxonomy" id="2778430"/>
    <lineage>
        <taxon>Bacteria</taxon>
        <taxon>Bacillati</taxon>
        <taxon>Bacillota</taxon>
        <taxon>Clostridia</taxon>
        <taxon>Halanaerobiales</taxon>
        <taxon>Halarsenatibacteraceae</taxon>
        <taxon>Halonatronomonas</taxon>
    </lineage>
</organism>
<dbReference type="EMBL" id="JADPIE010000001">
    <property type="protein sequence ID" value="MBF8435977.1"/>
    <property type="molecule type" value="Genomic_DNA"/>
</dbReference>
<keyword evidence="5 7" id="KW-1133">Transmembrane helix</keyword>
<keyword evidence="2" id="KW-0813">Transport</keyword>
<dbReference type="PIRSF" id="PIRSF006603">
    <property type="entry name" value="DinF"/>
    <property type="match status" value="1"/>
</dbReference>
<dbReference type="Proteomes" id="UP000621436">
    <property type="component" value="Unassembled WGS sequence"/>
</dbReference>
<dbReference type="InterPro" id="IPR002528">
    <property type="entry name" value="MATE_fam"/>
</dbReference>
<dbReference type="InterPro" id="IPR048279">
    <property type="entry name" value="MdtK-like"/>
</dbReference>
<feature type="transmembrane region" description="Helical" evidence="7">
    <location>
        <begin position="145"/>
        <end position="162"/>
    </location>
</feature>
<dbReference type="NCBIfam" id="TIGR00797">
    <property type="entry name" value="matE"/>
    <property type="match status" value="1"/>
</dbReference>
<dbReference type="Pfam" id="PF01554">
    <property type="entry name" value="MatE"/>
    <property type="match status" value="2"/>
</dbReference>
<evidence type="ECO:0000256" key="2">
    <source>
        <dbReference type="ARBA" id="ARBA00022448"/>
    </source>
</evidence>
<dbReference type="InterPro" id="IPR052031">
    <property type="entry name" value="Membrane_Transporter-Flippase"/>
</dbReference>
<dbReference type="AlphaFoldDB" id="A0A931AP99"/>
<evidence type="ECO:0000256" key="7">
    <source>
        <dbReference type="SAM" id="Phobius"/>
    </source>
</evidence>
<keyword evidence="9" id="KW-1185">Reference proteome</keyword>
<feature type="transmembrane region" description="Helical" evidence="7">
    <location>
        <begin position="333"/>
        <end position="354"/>
    </location>
</feature>
<sequence length="437" mass="47688">MMNNVVQSTYDITDTYFVSQLGSIPMAAMTLVWPVVFFFLAIGMGMNIAGTSLIAQYIGNGRKDEAKRTAGELISISIILSLGLGIPAALASHRIVSLMGAEGEVLTNGVAFLRIMLFGMPSLFLFLAYAAILQGQGDTMTPMKLKLTSLILNIILDPLLIFGLNFGIAGAAIATVFSRGIFAAYGLKTLFNAQDDKLVLSFKDLIPSDRIISLFKVGLPNCIGQSMAAFGFMFLNMFIIAYGNETIAAFGIGNRISSFVLMPAMGIGTALATIVGQNLGADQIERARSAIKRSAFLSTVIMGGAGLLFYNFIPNLTGFFTEDITVFNQTVDYLQLIILTLPLMGFFQVFIGTYQGSGHTIYSMIMMVGRLWALRIPLILFFREFTNFGPTGVWYSMILSNFIITLVGLGIYHSRVWESKVISSEARDLKSKNVYQN</sequence>
<dbReference type="GO" id="GO:0042910">
    <property type="term" value="F:xenobiotic transmembrane transporter activity"/>
    <property type="evidence" value="ECO:0007669"/>
    <property type="project" value="InterPro"/>
</dbReference>
<feature type="transmembrane region" description="Helical" evidence="7">
    <location>
        <begin position="111"/>
        <end position="133"/>
    </location>
</feature>
<comment type="subcellular location">
    <subcellularLocation>
        <location evidence="1">Cell membrane</location>
        <topology evidence="1">Multi-pass membrane protein</topology>
    </subcellularLocation>
</comment>
<gene>
    <name evidence="8" type="ORF">I0Q91_02690</name>
</gene>
<evidence type="ECO:0000256" key="6">
    <source>
        <dbReference type="ARBA" id="ARBA00023136"/>
    </source>
</evidence>
<evidence type="ECO:0000313" key="9">
    <source>
        <dbReference type="Proteomes" id="UP000621436"/>
    </source>
</evidence>
<feature type="transmembrane region" description="Helical" evidence="7">
    <location>
        <begin position="295"/>
        <end position="313"/>
    </location>
</feature>
<protein>
    <submittedName>
        <fullName evidence="8">MATE family efflux transporter</fullName>
    </submittedName>
</protein>
<feature type="transmembrane region" description="Helical" evidence="7">
    <location>
        <begin position="256"/>
        <end position="275"/>
    </location>
</feature>
<keyword evidence="6 7" id="KW-0472">Membrane</keyword>
<dbReference type="GO" id="GO:0015297">
    <property type="term" value="F:antiporter activity"/>
    <property type="evidence" value="ECO:0007669"/>
    <property type="project" value="InterPro"/>
</dbReference>
<accession>A0A931AP99</accession>
<dbReference type="GO" id="GO:0005886">
    <property type="term" value="C:plasma membrane"/>
    <property type="evidence" value="ECO:0007669"/>
    <property type="project" value="UniProtKB-SubCell"/>
</dbReference>
<evidence type="ECO:0000256" key="5">
    <source>
        <dbReference type="ARBA" id="ARBA00022989"/>
    </source>
</evidence>
<dbReference type="PANTHER" id="PTHR43549:SF2">
    <property type="entry name" value="MULTIDRUG RESISTANCE PROTEIN NORM-RELATED"/>
    <property type="match status" value="1"/>
</dbReference>
<feature type="transmembrane region" description="Helical" evidence="7">
    <location>
        <begin position="394"/>
        <end position="412"/>
    </location>
</feature>
<feature type="transmembrane region" description="Helical" evidence="7">
    <location>
        <begin position="361"/>
        <end position="382"/>
    </location>
</feature>
<evidence type="ECO:0000313" key="8">
    <source>
        <dbReference type="EMBL" id="MBF8435977.1"/>
    </source>
</evidence>
<evidence type="ECO:0000256" key="1">
    <source>
        <dbReference type="ARBA" id="ARBA00004651"/>
    </source>
</evidence>
<keyword evidence="4 7" id="KW-0812">Transmembrane</keyword>
<dbReference type="PANTHER" id="PTHR43549">
    <property type="entry name" value="MULTIDRUG RESISTANCE PROTEIN YPNP-RELATED"/>
    <property type="match status" value="1"/>
</dbReference>